<feature type="compositionally biased region" description="Acidic residues" evidence="1">
    <location>
        <begin position="960"/>
        <end position="970"/>
    </location>
</feature>
<dbReference type="EMBL" id="JACCJB010000003">
    <property type="protein sequence ID" value="KAF6229085.1"/>
    <property type="molecule type" value="Genomic_DNA"/>
</dbReference>
<feature type="region of interest" description="Disordered" evidence="1">
    <location>
        <begin position="942"/>
        <end position="970"/>
    </location>
</feature>
<dbReference type="Gene3D" id="1.25.10.10">
    <property type="entry name" value="Leucine-rich Repeat Variant"/>
    <property type="match status" value="1"/>
</dbReference>
<feature type="compositionally biased region" description="Low complexity" evidence="1">
    <location>
        <begin position="1768"/>
        <end position="1781"/>
    </location>
</feature>
<dbReference type="InterPro" id="IPR052577">
    <property type="entry name" value="VWA7"/>
</dbReference>
<sequence length="1807" mass="199418">MEQQVLDLLAATLVASTSIRSDAERHLEQLYTNDTFPISLISIASHKSVALDHRQAALLSLKKLVLKIWSPSLEEYEGPDTLSDATKEQVRQSVLSIATASDEERKIVAAASYVVSKIASADFPEQWPSLLPTLLNLVPQADATQLHGALLVLGSLVEDGFDEEQFSGSAIDLVRCIYIVAVDGEKRLTTRALAVSIFRACLDTMELVYQTNKASVTQFMQELSDVWSPFFIEVLKMPLPHMPSEEEENEKGPADSNWRGVIALKTQVVKALDKIHNLFPQLLSPRTLELFSTIWESLQAHLSPYLTMYTGDQQRQSRMDDADRLPYTLDYLVIEELDYIQTLLNTSIIKRELDVQLAPERITNGAPNSTWIQQILATAVGYSQILTEDEELWEVDINVFLSEETSETANYSARNACAGLATKLCSYNWPVLESLLAHSKTVFEGGASNPKEKEAVLYVLKQVLEEVSSYERPVGPEIAQAYLSHCQAAMQDSGSEFLRARGFIAAGALITAPGKALRDLVPEFALQSLKAIEHESSDIVKVSSMRVLQQYLKVLPAGRAQEFQVQTVAAISGFLSSHDLSEINDTEDLLDTLVETLRDAVMTDPTLCLEHPALDVLFTMAAYGARSWQTSMLVNETFESITSIMSSKGPETYARLCSKVLPSLTGALDVGDMTSENSLSDMAVSLLATLAEYGSEPLPQGFVATLLPKLYRLLFLPLEFSVHQSATITIKYILVHDPAQLFAWRDPETGKEGLEIVLLIIDRLLGPEVDDSSAAEVGGLAVELVEKAGAERLGPYLMQLLQVVAIRLSTAERANFIQNLVLVFARLSLTNAKEVLDFLAQVQVEGADGGTGLEVVLRKWLENSINFSGYDAIRQNVIALTNIYQLHDERLLNIQAKGDLIVQNSSRIKTRSQSKREPDQYSIIPIPLKLIKVLIQELANSSPTTPGFHKRNHSLQGGISDDEDDDWEDEPTLLDLGAQATRQDLMGYMDEAKWNTHETDDATQKYLVDFFNGISNDPGFQELYHSLTDAERDKLHKMNEQQNQLPQIIQITGDMAYRSSTLCLALLAFLAFYASPVAAFGAGNIASISKIEGHNWRHGDIEDMLKTIAFIKGHKWTSMMIRRVYFGNWLRDYSQAMDVGSLKGVQAGTVRILVWVLSFLSFGYATAEFEVTEERLGVYRPEEHIDNPKDYADNVDARKYDERLRPPVQANELEVDPRTGMKNYIANEDLDIATSAGYVRFSFTRSIHFGRVYTSGASGTKGKEADLCEALRCLGQGLHCLEDFGAHTNYTELALRELGFQGVFPHTGTATEINIPGAQHPVFPLVTGTFGVVDFLHSVLGEATDHFAQTEVEQMDIALKDAEAQSKTSEDGSRDFNSSQGLSTMTSLLSQLPGTGDLARQAADLQAMSDVRERTTTGPPFGSDLDRKFAGPPGTQGGPPGPNIPGTNIDPMKTAAQIYPILEFRDRVVKLVNVTIEKIPGLEALVEKISETLTLFVLSLLAPFIRPIINAVSAQLKAGSGGVIDASGKHQYEPWTDPHCSDPTHSLLSKDHFSNILNEPAGQVASTILKYVAPRIIFAWQHPDIPVEQVLNDVVRVFHHPALRRPDCELHRNMYSTVESWARSRPDGGSNLNVLLGSESVRHGKNHTVDASQQSHSHGGLPNPSNFFGSASQSKVRDAPWDQVGKAQGVNRPSPRPSPQPSPRPDFGYYPQQDLQSRQQNPYEQPAYPPNPHQGQMYGQPSQWQPDLQAPPAGEYPPQGVYPPQPPAYGYGQAPPYGYDPNAPPPQAYGYGGPPLPPGQYYGGSPY</sequence>
<feature type="compositionally biased region" description="Polar residues" evidence="1">
    <location>
        <begin position="1649"/>
        <end position="1674"/>
    </location>
</feature>
<evidence type="ECO:0000313" key="4">
    <source>
        <dbReference type="Proteomes" id="UP000593566"/>
    </source>
</evidence>
<dbReference type="Pfam" id="PF25018">
    <property type="entry name" value="HEAT_IPO9_c"/>
    <property type="match status" value="1"/>
</dbReference>
<gene>
    <name evidence="3" type="ORF">HO133_007199</name>
</gene>
<name>A0A8H6FIC8_9LECA</name>
<dbReference type="GO" id="GO:0031267">
    <property type="term" value="F:small GTPase binding"/>
    <property type="evidence" value="ECO:0007669"/>
    <property type="project" value="InterPro"/>
</dbReference>
<keyword evidence="4" id="KW-1185">Reference proteome</keyword>
<accession>A0A8H6FIC8</accession>
<comment type="caution">
    <text evidence="3">The sequence shown here is derived from an EMBL/GenBank/DDBJ whole genome shotgun (WGS) entry which is preliminary data.</text>
</comment>
<dbReference type="InterPro" id="IPR056840">
    <property type="entry name" value="HEAT_IPO9_central"/>
</dbReference>
<dbReference type="PANTHER" id="PTHR14905">
    <property type="entry name" value="NG37"/>
    <property type="match status" value="1"/>
</dbReference>
<dbReference type="InterPro" id="IPR001494">
    <property type="entry name" value="Importin-beta_N"/>
</dbReference>
<feature type="compositionally biased region" description="Basic and acidic residues" evidence="1">
    <location>
        <begin position="1363"/>
        <end position="1374"/>
    </location>
</feature>
<reference evidence="3 4" key="1">
    <citation type="journal article" date="2020" name="Genomics">
        <title>Complete, high-quality genomes from long-read metagenomic sequencing of two wolf lichen thalli reveals enigmatic genome architecture.</title>
        <authorList>
            <person name="McKenzie S.K."/>
            <person name="Walston R.F."/>
            <person name="Allen J.L."/>
        </authorList>
    </citation>
    <scope>NUCLEOTIDE SEQUENCE [LARGE SCALE GENOMIC DNA]</scope>
    <source>
        <strain evidence="3">WasteWater1</strain>
    </source>
</reference>
<dbReference type="SUPFAM" id="SSF48371">
    <property type="entry name" value="ARM repeat"/>
    <property type="match status" value="1"/>
</dbReference>
<dbReference type="GeneID" id="59335599"/>
<dbReference type="InterPro" id="IPR010816">
    <property type="entry name" value="Het-C"/>
</dbReference>
<feature type="compositionally biased region" description="Pro residues" evidence="1">
    <location>
        <begin position="1694"/>
        <end position="1704"/>
    </location>
</feature>
<feature type="region of interest" description="Disordered" evidence="1">
    <location>
        <begin position="1413"/>
        <end position="1449"/>
    </location>
</feature>
<evidence type="ECO:0000313" key="3">
    <source>
        <dbReference type="EMBL" id="KAF6229085.1"/>
    </source>
</evidence>
<organism evidence="3 4">
    <name type="scientific">Letharia lupina</name>
    <dbReference type="NCBI Taxonomy" id="560253"/>
    <lineage>
        <taxon>Eukaryota</taxon>
        <taxon>Fungi</taxon>
        <taxon>Dikarya</taxon>
        <taxon>Ascomycota</taxon>
        <taxon>Pezizomycotina</taxon>
        <taxon>Lecanoromycetes</taxon>
        <taxon>OSLEUM clade</taxon>
        <taxon>Lecanoromycetidae</taxon>
        <taxon>Lecanorales</taxon>
        <taxon>Lecanorineae</taxon>
        <taxon>Parmeliaceae</taxon>
        <taxon>Letharia</taxon>
    </lineage>
</organism>
<dbReference type="Pfam" id="PF03810">
    <property type="entry name" value="IBN_N"/>
    <property type="match status" value="1"/>
</dbReference>
<dbReference type="Pfam" id="PF07217">
    <property type="entry name" value="Het-C"/>
    <property type="match status" value="1"/>
</dbReference>
<feature type="compositionally biased region" description="Polar residues" evidence="1">
    <location>
        <begin position="1733"/>
        <end position="1746"/>
    </location>
</feature>
<evidence type="ECO:0000256" key="1">
    <source>
        <dbReference type="SAM" id="MobiDB-lite"/>
    </source>
</evidence>
<dbReference type="PROSITE" id="PS50166">
    <property type="entry name" value="IMPORTIN_B_NT"/>
    <property type="match status" value="1"/>
</dbReference>
<dbReference type="RefSeq" id="XP_037156727.1">
    <property type="nucleotide sequence ID" value="XM_037298092.1"/>
</dbReference>
<dbReference type="InterPro" id="IPR016024">
    <property type="entry name" value="ARM-type_fold"/>
</dbReference>
<feature type="compositionally biased region" description="Polar residues" evidence="1">
    <location>
        <begin position="1713"/>
        <end position="1723"/>
    </location>
</feature>
<evidence type="ECO:0000259" key="2">
    <source>
        <dbReference type="PROSITE" id="PS50166"/>
    </source>
</evidence>
<dbReference type="SMART" id="SM00913">
    <property type="entry name" value="IBN_N"/>
    <property type="match status" value="1"/>
</dbReference>
<dbReference type="Proteomes" id="UP000593566">
    <property type="component" value="Unassembled WGS sequence"/>
</dbReference>
<dbReference type="InterPro" id="IPR011989">
    <property type="entry name" value="ARM-like"/>
</dbReference>
<feature type="region of interest" description="Disordered" evidence="1">
    <location>
        <begin position="1363"/>
        <end position="1382"/>
    </location>
</feature>
<dbReference type="PANTHER" id="PTHR14905:SF7">
    <property type="entry name" value="VON WILLEBRAND FACTOR A DOMAIN-CONTAINING PROTEIN 7"/>
    <property type="match status" value="1"/>
</dbReference>
<dbReference type="GO" id="GO:0006886">
    <property type="term" value="P:intracellular protein transport"/>
    <property type="evidence" value="ECO:0007669"/>
    <property type="project" value="InterPro"/>
</dbReference>
<protein>
    <recommendedName>
        <fullName evidence="2">Importin N-terminal domain-containing protein</fullName>
    </recommendedName>
</protein>
<dbReference type="GO" id="GO:0005634">
    <property type="term" value="C:nucleus"/>
    <property type="evidence" value="ECO:0007669"/>
    <property type="project" value="UniProtKB-ARBA"/>
</dbReference>
<proteinExistence type="predicted"/>
<feature type="domain" description="Importin N-terminal" evidence="2">
    <location>
        <begin position="23"/>
        <end position="100"/>
    </location>
</feature>
<feature type="region of interest" description="Disordered" evidence="1">
    <location>
        <begin position="1647"/>
        <end position="1807"/>
    </location>
</feature>